<name>F8L8D1_SIMNZ</name>
<dbReference type="InterPro" id="IPR029062">
    <property type="entry name" value="Class_I_gatase-like"/>
</dbReference>
<keyword evidence="4" id="KW-1185">Reference proteome</keyword>
<keyword evidence="3" id="KW-0326">Glycosidase</keyword>
<dbReference type="KEGG" id="sng:SNE_A11770"/>
<dbReference type="Gene3D" id="3.40.50.880">
    <property type="match status" value="1"/>
</dbReference>
<feature type="domain" description="DJ-1/PfpI" evidence="2">
    <location>
        <begin position="2"/>
        <end position="165"/>
    </location>
</feature>
<dbReference type="NCBIfam" id="TIGR01382">
    <property type="entry name" value="PfpI"/>
    <property type="match status" value="1"/>
</dbReference>
<dbReference type="CDD" id="cd03134">
    <property type="entry name" value="GATase1_PfpI_like"/>
    <property type="match status" value="1"/>
</dbReference>
<organism evidence="3 4">
    <name type="scientific">Simkania negevensis (strain ATCC VR-1471 / DSM 27360 / Z)</name>
    <dbReference type="NCBI Taxonomy" id="331113"/>
    <lineage>
        <taxon>Bacteria</taxon>
        <taxon>Pseudomonadati</taxon>
        <taxon>Chlamydiota</taxon>
        <taxon>Chlamydiia</taxon>
        <taxon>Parachlamydiales</taxon>
        <taxon>Simkaniaceae</taxon>
        <taxon>Simkania</taxon>
    </lineage>
</organism>
<dbReference type="STRING" id="331113.SNE_A11770"/>
<reference key="1">
    <citation type="journal article" date="2011" name="Mol. Biol. Evol.">
        <title>Unity in variety -- the pan-genome of the Chlamydiae.</title>
        <authorList>
            <person name="Collingro A."/>
            <person name="Tischler P."/>
            <person name="Weinmaier T."/>
            <person name="Penz T."/>
            <person name="Heinz E."/>
            <person name="Brunham R.C."/>
            <person name="Read T.D."/>
            <person name="Bavoil P.M."/>
            <person name="Sachse K."/>
            <person name="Kahane S."/>
            <person name="Friedman M.G."/>
            <person name="Rattei T."/>
            <person name="Myers G.S.A."/>
            <person name="Horn M."/>
        </authorList>
    </citation>
    <scope>NUCLEOTIDE SEQUENCE</scope>
    <source>
        <strain>Z</strain>
    </source>
</reference>
<reference evidence="3 4" key="2">
    <citation type="journal article" date="2011" name="Mol. Biol. Evol.">
        <title>Unity in variety--the pan-genome of the Chlamydiae.</title>
        <authorList>
            <person name="Collingro A."/>
            <person name="Tischler P."/>
            <person name="Weinmaier T."/>
            <person name="Penz T."/>
            <person name="Heinz E."/>
            <person name="Brunham R.C."/>
            <person name="Read T.D."/>
            <person name="Bavoil P.M."/>
            <person name="Sachse K."/>
            <person name="Kahane S."/>
            <person name="Friedman M.G."/>
            <person name="Rattei T."/>
            <person name="Myers G.S."/>
            <person name="Horn M."/>
        </authorList>
    </citation>
    <scope>NUCLEOTIDE SEQUENCE [LARGE SCALE GENOMIC DNA]</scope>
    <source>
        <strain evidence="4">ATCC VR-1471 / Z</strain>
    </source>
</reference>
<keyword evidence="3" id="KW-0378">Hydrolase</keyword>
<dbReference type="Pfam" id="PF01965">
    <property type="entry name" value="DJ-1_PfpI"/>
    <property type="match status" value="1"/>
</dbReference>
<keyword evidence="3" id="KW-0645">Protease</keyword>
<dbReference type="PROSITE" id="PS51276">
    <property type="entry name" value="PEPTIDASE_C56_PFPI"/>
    <property type="match status" value="1"/>
</dbReference>
<dbReference type="Proteomes" id="UP000000496">
    <property type="component" value="Chromosome gsn.131"/>
</dbReference>
<protein>
    <submittedName>
        <fullName evidence="3">Intracellular protease 1</fullName>
        <ecNumber evidence="3">3.2.-.-</ecNumber>
    </submittedName>
</protein>
<evidence type="ECO:0000313" key="3">
    <source>
        <dbReference type="EMBL" id="CCB89054.1"/>
    </source>
</evidence>
<dbReference type="PANTHER" id="PTHR42733">
    <property type="entry name" value="DJ-1 PROTEIN"/>
    <property type="match status" value="1"/>
</dbReference>
<dbReference type="MEROPS" id="C56.001"/>
<sequence>MKKIAALIDNLFEEMELLYPVFRLQEEGHQITLVGPADNTTYKGKNGYSYKSQICYKTLKAKDFDAILIPGGFAPDRFRRIPEVLTCVREMDQVKKPIAFICHGGWVPISAKILQGKKATGTSAIKDDLENAGAIWIDEPVVIDGHLISSRTPVDLPQFGRAIVEALR</sequence>
<evidence type="ECO:0000259" key="2">
    <source>
        <dbReference type="Pfam" id="PF01965"/>
    </source>
</evidence>
<dbReference type="RefSeq" id="WP_013943521.1">
    <property type="nucleotide sequence ID" value="NC_015713.1"/>
</dbReference>
<dbReference type="EC" id="3.2.-.-" evidence="3"/>
<dbReference type="PANTHER" id="PTHR42733:SF13">
    <property type="entry name" value="DJ-1_PFPI DOMAIN-CONTAINING PROTEIN"/>
    <property type="match status" value="1"/>
</dbReference>
<dbReference type="GO" id="GO:0006508">
    <property type="term" value="P:proteolysis"/>
    <property type="evidence" value="ECO:0007669"/>
    <property type="project" value="UniProtKB-KW"/>
</dbReference>
<dbReference type="InterPro" id="IPR006286">
    <property type="entry name" value="C56_PfpI-like"/>
</dbReference>
<dbReference type="SUPFAM" id="SSF52317">
    <property type="entry name" value="Class I glutamine amidotransferase-like"/>
    <property type="match status" value="1"/>
</dbReference>
<evidence type="ECO:0000313" key="4">
    <source>
        <dbReference type="Proteomes" id="UP000000496"/>
    </source>
</evidence>
<dbReference type="OrthoDB" id="9792284at2"/>
<accession>F8L8D1</accession>
<proteinExistence type="inferred from homology"/>
<dbReference type="HOGENOM" id="CLU_000445_44_4_0"/>
<dbReference type="InterPro" id="IPR002818">
    <property type="entry name" value="DJ-1/PfpI"/>
</dbReference>
<dbReference type="GO" id="GO:0016798">
    <property type="term" value="F:hydrolase activity, acting on glycosyl bonds"/>
    <property type="evidence" value="ECO:0007669"/>
    <property type="project" value="UniProtKB-KW"/>
</dbReference>
<gene>
    <name evidence="3" type="primary">pfpI</name>
    <name evidence="3" type="ordered locus">SNE_A11770</name>
</gene>
<dbReference type="eggNOG" id="COG0693">
    <property type="taxonomic scope" value="Bacteria"/>
</dbReference>
<comment type="similarity">
    <text evidence="1">Belongs to the peptidase C56 family.</text>
</comment>
<dbReference type="GO" id="GO:0008233">
    <property type="term" value="F:peptidase activity"/>
    <property type="evidence" value="ECO:0007669"/>
    <property type="project" value="UniProtKB-KW"/>
</dbReference>
<dbReference type="EMBL" id="FR872582">
    <property type="protein sequence ID" value="CCB89054.1"/>
    <property type="molecule type" value="Genomic_DNA"/>
</dbReference>
<evidence type="ECO:0000256" key="1">
    <source>
        <dbReference type="ARBA" id="ARBA00008542"/>
    </source>
</evidence>
<dbReference type="AlphaFoldDB" id="F8L8D1"/>